<keyword evidence="4 5" id="KW-0371">Homeobox</keyword>
<dbReference type="PANTHER" id="PTHR24324">
    <property type="entry name" value="HOMEOBOX PROTEIN HHEX"/>
    <property type="match status" value="1"/>
</dbReference>
<dbReference type="PROSITE" id="PS50071">
    <property type="entry name" value="HOMEOBOX_2"/>
    <property type="match status" value="1"/>
</dbReference>
<evidence type="ECO:0000313" key="10">
    <source>
        <dbReference type="Proteomes" id="UP000673691"/>
    </source>
</evidence>
<dbReference type="PANTHER" id="PTHR24324:SF9">
    <property type="entry name" value="HOMEOBOX DOMAIN-CONTAINING PROTEIN"/>
    <property type="match status" value="1"/>
</dbReference>
<feature type="non-terminal residue" evidence="9">
    <location>
        <position position="90"/>
    </location>
</feature>
<evidence type="ECO:0000313" key="9">
    <source>
        <dbReference type="EMBL" id="KAG5462698.1"/>
    </source>
</evidence>
<evidence type="ECO:0000256" key="1">
    <source>
        <dbReference type="ARBA" id="ARBA00004127"/>
    </source>
</evidence>
<dbReference type="EMBL" id="JAEFCI010001760">
    <property type="protein sequence ID" value="KAG5462698.1"/>
    <property type="molecule type" value="Genomic_DNA"/>
</dbReference>
<dbReference type="Proteomes" id="UP000673691">
    <property type="component" value="Unassembled WGS sequence"/>
</dbReference>
<dbReference type="Gene3D" id="1.10.10.60">
    <property type="entry name" value="Homeodomain-like"/>
    <property type="match status" value="1"/>
</dbReference>
<keyword evidence="5 6" id="KW-0539">Nucleus</keyword>
<sequence length="90" mass="9750">MPAEAKILVDFFETGKRKPDYEERKRLGDQLNMTPREVQVWFQNRRAKAKKVERSTANAGGAGGNASSPAGPAYETTRPGYTAPGPAPAS</sequence>
<comment type="caution">
    <text evidence="9">The sequence shown here is derived from an EMBL/GenBank/DDBJ whole genome shotgun (WGS) entry which is preliminary data.</text>
</comment>
<dbReference type="InterPro" id="IPR001356">
    <property type="entry name" value="HD"/>
</dbReference>
<dbReference type="GO" id="GO:0006357">
    <property type="term" value="P:regulation of transcription by RNA polymerase II"/>
    <property type="evidence" value="ECO:0007669"/>
    <property type="project" value="TreeGrafter"/>
</dbReference>
<dbReference type="OrthoDB" id="6159439at2759"/>
<keyword evidence="10" id="KW-1185">Reference proteome</keyword>
<evidence type="ECO:0000256" key="7">
    <source>
        <dbReference type="SAM" id="MobiDB-lite"/>
    </source>
</evidence>
<organism evidence="9 10">
    <name type="scientific">Olpidium bornovanus</name>
    <dbReference type="NCBI Taxonomy" id="278681"/>
    <lineage>
        <taxon>Eukaryota</taxon>
        <taxon>Fungi</taxon>
        <taxon>Fungi incertae sedis</taxon>
        <taxon>Olpidiomycota</taxon>
        <taxon>Olpidiomycotina</taxon>
        <taxon>Olpidiomycetes</taxon>
        <taxon>Olpidiales</taxon>
        <taxon>Olpidiaceae</taxon>
        <taxon>Olpidium</taxon>
    </lineage>
</organism>
<dbReference type="GO" id="GO:0000978">
    <property type="term" value="F:RNA polymerase II cis-regulatory region sequence-specific DNA binding"/>
    <property type="evidence" value="ECO:0007669"/>
    <property type="project" value="TreeGrafter"/>
</dbReference>
<dbReference type="SUPFAM" id="SSF46689">
    <property type="entry name" value="Homeodomain-like"/>
    <property type="match status" value="1"/>
</dbReference>
<dbReference type="CDD" id="cd00086">
    <property type="entry name" value="homeodomain"/>
    <property type="match status" value="1"/>
</dbReference>
<name>A0A8H8DLH7_9FUNG</name>
<proteinExistence type="predicted"/>
<feature type="DNA-binding region" description="Homeobox" evidence="5">
    <location>
        <begin position="3"/>
        <end position="53"/>
    </location>
</feature>
<evidence type="ECO:0000256" key="6">
    <source>
        <dbReference type="RuleBase" id="RU000682"/>
    </source>
</evidence>
<feature type="domain" description="Homeobox" evidence="8">
    <location>
        <begin position="1"/>
        <end position="52"/>
    </location>
</feature>
<dbReference type="InterPro" id="IPR009057">
    <property type="entry name" value="Homeodomain-like_sf"/>
</dbReference>
<feature type="region of interest" description="Disordered" evidence="7">
    <location>
        <begin position="49"/>
        <end position="90"/>
    </location>
</feature>
<evidence type="ECO:0000256" key="4">
    <source>
        <dbReference type="ARBA" id="ARBA00023155"/>
    </source>
</evidence>
<dbReference type="GO" id="GO:0005789">
    <property type="term" value="C:endoplasmic reticulum membrane"/>
    <property type="evidence" value="ECO:0007669"/>
    <property type="project" value="UniProtKB-SubCell"/>
</dbReference>
<gene>
    <name evidence="9" type="ORF">BJ554DRAFT_4002</name>
</gene>
<evidence type="ECO:0000256" key="3">
    <source>
        <dbReference type="ARBA" id="ARBA00023125"/>
    </source>
</evidence>
<dbReference type="GO" id="GO:0030154">
    <property type="term" value="P:cell differentiation"/>
    <property type="evidence" value="ECO:0007669"/>
    <property type="project" value="TreeGrafter"/>
</dbReference>
<keyword evidence="3 5" id="KW-0238">DNA-binding</keyword>
<dbReference type="GO" id="GO:0005634">
    <property type="term" value="C:nucleus"/>
    <property type="evidence" value="ECO:0007669"/>
    <property type="project" value="UniProtKB-SubCell"/>
</dbReference>
<accession>A0A8H8DLH7</accession>
<dbReference type="SMART" id="SM00389">
    <property type="entry name" value="HOX"/>
    <property type="match status" value="1"/>
</dbReference>
<evidence type="ECO:0000259" key="8">
    <source>
        <dbReference type="PROSITE" id="PS50071"/>
    </source>
</evidence>
<comment type="subcellular location">
    <subcellularLocation>
        <location evidence="1">Endomembrane system</location>
        <topology evidence="1">Multi-pass membrane protein</topology>
    </subcellularLocation>
    <subcellularLocation>
        <location evidence="2">Endoplasmic reticulum membrane</location>
    </subcellularLocation>
    <subcellularLocation>
        <location evidence="5 6">Nucleus</location>
    </subcellularLocation>
</comment>
<protein>
    <submittedName>
        <fullName evidence="9">Homeobox domain-containing protein</fullName>
    </submittedName>
</protein>
<dbReference type="FunFam" id="1.10.10.60:FF:000020">
    <property type="entry name" value="Ceramide synthase 5"/>
    <property type="match status" value="1"/>
</dbReference>
<dbReference type="InterPro" id="IPR051000">
    <property type="entry name" value="Homeobox_DNA-bind_prot"/>
</dbReference>
<dbReference type="Pfam" id="PF00046">
    <property type="entry name" value="Homeodomain"/>
    <property type="match status" value="1"/>
</dbReference>
<reference evidence="9 10" key="1">
    <citation type="journal article" name="Sci. Rep.">
        <title>Genome-scale phylogenetic analyses confirm Olpidium as the closest living zoosporic fungus to the non-flagellated, terrestrial fungi.</title>
        <authorList>
            <person name="Chang Y."/>
            <person name="Rochon D."/>
            <person name="Sekimoto S."/>
            <person name="Wang Y."/>
            <person name="Chovatia M."/>
            <person name="Sandor L."/>
            <person name="Salamov A."/>
            <person name="Grigoriev I.V."/>
            <person name="Stajich J.E."/>
            <person name="Spatafora J.W."/>
        </authorList>
    </citation>
    <scope>NUCLEOTIDE SEQUENCE [LARGE SCALE GENOMIC DNA]</scope>
    <source>
        <strain evidence="9">S191</strain>
    </source>
</reference>
<evidence type="ECO:0000256" key="2">
    <source>
        <dbReference type="ARBA" id="ARBA00004586"/>
    </source>
</evidence>
<dbReference type="AlphaFoldDB" id="A0A8H8DLH7"/>
<evidence type="ECO:0000256" key="5">
    <source>
        <dbReference type="PROSITE-ProRule" id="PRU00108"/>
    </source>
</evidence>